<dbReference type="AlphaFoldDB" id="X1QPS2"/>
<protein>
    <recommendedName>
        <fullName evidence="1">UspA domain-containing protein</fullName>
    </recommendedName>
</protein>
<reference evidence="2" key="1">
    <citation type="journal article" date="2014" name="Front. Microbiol.">
        <title>High frequency of phylogenetically diverse reductive dehalogenase-homologous genes in deep subseafloor sedimentary metagenomes.</title>
        <authorList>
            <person name="Kawai M."/>
            <person name="Futagami T."/>
            <person name="Toyoda A."/>
            <person name="Takaki Y."/>
            <person name="Nishi S."/>
            <person name="Hori S."/>
            <person name="Arai W."/>
            <person name="Tsubouchi T."/>
            <person name="Morono Y."/>
            <person name="Uchiyama I."/>
            <person name="Ito T."/>
            <person name="Fujiyama A."/>
            <person name="Inagaki F."/>
            <person name="Takami H."/>
        </authorList>
    </citation>
    <scope>NUCLEOTIDE SEQUENCE</scope>
    <source>
        <strain evidence="2">Expedition CK06-06</strain>
    </source>
</reference>
<dbReference type="InterPro" id="IPR014729">
    <property type="entry name" value="Rossmann-like_a/b/a_fold"/>
</dbReference>
<sequence>HIESIAEEQGCKIETELLQAREVAPAIVDEAIEREVDLILIGVTYKRRFGEFSLGDVVPYVLKNAPCRVILYHQHTP</sequence>
<evidence type="ECO:0000259" key="1">
    <source>
        <dbReference type="Pfam" id="PF00582"/>
    </source>
</evidence>
<dbReference type="InterPro" id="IPR006016">
    <property type="entry name" value="UspA"/>
</dbReference>
<dbReference type="SUPFAM" id="SSF52402">
    <property type="entry name" value="Adenine nucleotide alpha hydrolases-like"/>
    <property type="match status" value="1"/>
</dbReference>
<gene>
    <name evidence="2" type="ORF">S12H4_03126</name>
</gene>
<name>X1QPS2_9ZZZZ</name>
<comment type="caution">
    <text evidence="2">The sequence shown here is derived from an EMBL/GenBank/DDBJ whole genome shotgun (WGS) entry which is preliminary data.</text>
</comment>
<dbReference type="Gene3D" id="3.40.50.620">
    <property type="entry name" value="HUPs"/>
    <property type="match status" value="1"/>
</dbReference>
<dbReference type="EMBL" id="BARW01000847">
    <property type="protein sequence ID" value="GAI70253.1"/>
    <property type="molecule type" value="Genomic_DNA"/>
</dbReference>
<organism evidence="2">
    <name type="scientific">marine sediment metagenome</name>
    <dbReference type="NCBI Taxonomy" id="412755"/>
    <lineage>
        <taxon>unclassified sequences</taxon>
        <taxon>metagenomes</taxon>
        <taxon>ecological metagenomes</taxon>
    </lineage>
</organism>
<dbReference type="CDD" id="cd00293">
    <property type="entry name" value="USP-like"/>
    <property type="match status" value="1"/>
</dbReference>
<accession>X1QPS2</accession>
<dbReference type="Pfam" id="PF00582">
    <property type="entry name" value="Usp"/>
    <property type="match status" value="1"/>
</dbReference>
<feature type="domain" description="UspA" evidence="1">
    <location>
        <begin position="8"/>
        <end position="72"/>
    </location>
</feature>
<evidence type="ECO:0000313" key="2">
    <source>
        <dbReference type="EMBL" id="GAI70253.1"/>
    </source>
</evidence>
<feature type="non-terminal residue" evidence="2">
    <location>
        <position position="1"/>
    </location>
</feature>
<proteinExistence type="predicted"/>